<protein>
    <submittedName>
        <fullName evidence="1">Uncharacterized protein</fullName>
    </submittedName>
</protein>
<evidence type="ECO:0000313" key="1">
    <source>
        <dbReference type="EMBL" id="KII62417.1"/>
    </source>
</evidence>
<dbReference type="Proteomes" id="UP000031668">
    <property type="component" value="Unassembled WGS sequence"/>
</dbReference>
<proteinExistence type="predicted"/>
<reference evidence="1 2" key="1">
    <citation type="journal article" date="2014" name="Genome Biol. Evol.">
        <title>The genome of the myxosporean Thelohanellus kitauei shows adaptations to nutrient acquisition within its fish host.</title>
        <authorList>
            <person name="Yang Y."/>
            <person name="Xiong J."/>
            <person name="Zhou Z."/>
            <person name="Huo F."/>
            <person name="Miao W."/>
            <person name="Ran C."/>
            <person name="Liu Y."/>
            <person name="Zhang J."/>
            <person name="Feng J."/>
            <person name="Wang M."/>
            <person name="Wang M."/>
            <person name="Wang L."/>
            <person name="Yao B."/>
        </authorList>
    </citation>
    <scope>NUCLEOTIDE SEQUENCE [LARGE SCALE GENOMIC DNA]</scope>
    <source>
        <strain evidence="1">Wuqing</strain>
    </source>
</reference>
<accession>A0A0C2J018</accession>
<evidence type="ECO:0000313" key="2">
    <source>
        <dbReference type="Proteomes" id="UP000031668"/>
    </source>
</evidence>
<organism evidence="1 2">
    <name type="scientific">Thelohanellus kitauei</name>
    <name type="common">Myxosporean</name>
    <dbReference type="NCBI Taxonomy" id="669202"/>
    <lineage>
        <taxon>Eukaryota</taxon>
        <taxon>Metazoa</taxon>
        <taxon>Cnidaria</taxon>
        <taxon>Myxozoa</taxon>
        <taxon>Myxosporea</taxon>
        <taxon>Bivalvulida</taxon>
        <taxon>Platysporina</taxon>
        <taxon>Myxobolidae</taxon>
        <taxon>Thelohanellus</taxon>
    </lineage>
</organism>
<gene>
    <name evidence="1" type="ORF">RF11_16226</name>
</gene>
<dbReference type="AlphaFoldDB" id="A0A0C2J018"/>
<keyword evidence="2" id="KW-1185">Reference proteome</keyword>
<name>A0A0C2J018_THEKT</name>
<comment type="caution">
    <text evidence="1">The sequence shown here is derived from an EMBL/GenBank/DDBJ whole genome shotgun (WGS) entry which is preliminary data.</text>
</comment>
<sequence>MFLLTGTSTLAHTFKDVMIYTSNKFVEGCLRLSRDHLHFTGGGYTISVPYLKISYLGVCYGSEVTEGPRLPSKIFHVNDEGTPFVNLYSVGDETYAFYHESCEIVQHIVNVINGLIDIMQKGQYEIFFDSDGSESIGVQEDADSGYETEQSIQSLYVVE</sequence>
<dbReference type="EMBL" id="JWZT01004982">
    <property type="protein sequence ID" value="KII62417.1"/>
    <property type="molecule type" value="Genomic_DNA"/>
</dbReference>